<evidence type="ECO:0000256" key="1">
    <source>
        <dbReference type="SAM" id="Coils"/>
    </source>
</evidence>
<evidence type="ECO:0008006" key="4">
    <source>
        <dbReference type="Google" id="ProtNLM"/>
    </source>
</evidence>
<dbReference type="InterPro" id="IPR007475">
    <property type="entry name" value="UbiK"/>
</dbReference>
<proteinExistence type="predicted"/>
<reference evidence="2" key="2">
    <citation type="submission" date="2020-09" db="EMBL/GenBank/DDBJ databases">
        <authorList>
            <person name="Sun Q."/>
            <person name="Zhou Y."/>
        </authorList>
    </citation>
    <scope>NUCLEOTIDE SEQUENCE</scope>
    <source>
        <strain evidence="2">CGMCC 1.15519</strain>
    </source>
</reference>
<dbReference type="EMBL" id="BMJM01000001">
    <property type="protein sequence ID" value="GGE02080.1"/>
    <property type="molecule type" value="Genomic_DNA"/>
</dbReference>
<name>A0A916ZKI8_9SPHN</name>
<comment type="caution">
    <text evidence="2">The sequence shown here is derived from an EMBL/GenBank/DDBJ whole genome shotgun (WGS) entry which is preliminary data.</text>
</comment>
<gene>
    <name evidence="2" type="ORF">GCM10011529_05610</name>
</gene>
<evidence type="ECO:0000313" key="2">
    <source>
        <dbReference type="EMBL" id="GGE02080.1"/>
    </source>
</evidence>
<keyword evidence="3" id="KW-1185">Reference proteome</keyword>
<evidence type="ECO:0000313" key="3">
    <source>
        <dbReference type="Proteomes" id="UP000635071"/>
    </source>
</evidence>
<protein>
    <recommendedName>
        <fullName evidence="4">Accessory factor UbiK family protein</fullName>
    </recommendedName>
</protein>
<sequence length="91" mass="9730">MQTENKLFEDFSKVVTSAFGTLAGAGREVHEDARRRAREFVGGADAVERDEFEAVKANAAAAREATELLKAEVAILRAEIAALNAKNAPVA</sequence>
<keyword evidence="1" id="KW-0175">Coiled coil</keyword>
<dbReference type="Proteomes" id="UP000635071">
    <property type="component" value="Unassembled WGS sequence"/>
</dbReference>
<reference evidence="2" key="1">
    <citation type="journal article" date="2014" name="Int. J. Syst. Evol. Microbiol.">
        <title>Complete genome sequence of Corynebacterium casei LMG S-19264T (=DSM 44701T), isolated from a smear-ripened cheese.</title>
        <authorList>
            <consortium name="US DOE Joint Genome Institute (JGI-PGF)"/>
            <person name="Walter F."/>
            <person name="Albersmeier A."/>
            <person name="Kalinowski J."/>
            <person name="Ruckert C."/>
        </authorList>
    </citation>
    <scope>NUCLEOTIDE SEQUENCE</scope>
    <source>
        <strain evidence="2">CGMCC 1.15519</strain>
    </source>
</reference>
<dbReference type="Pfam" id="PF04380">
    <property type="entry name" value="BMFP"/>
    <property type="match status" value="1"/>
</dbReference>
<dbReference type="AlphaFoldDB" id="A0A916ZKI8"/>
<dbReference type="RefSeq" id="WP_188761373.1">
    <property type="nucleotide sequence ID" value="NZ_BMJM01000001.1"/>
</dbReference>
<organism evidence="2 3">
    <name type="scientific">Sandarakinorhabdus glacialis</name>
    <dbReference type="NCBI Taxonomy" id="1614636"/>
    <lineage>
        <taxon>Bacteria</taxon>
        <taxon>Pseudomonadati</taxon>
        <taxon>Pseudomonadota</taxon>
        <taxon>Alphaproteobacteria</taxon>
        <taxon>Sphingomonadales</taxon>
        <taxon>Sphingosinicellaceae</taxon>
        <taxon>Sandarakinorhabdus</taxon>
    </lineage>
</organism>
<accession>A0A916ZKI8</accession>
<feature type="coiled-coil region" evidence="1">
    <location>
        <begin position="59"/>
        <end position="86"/>
    </location>
</feature>